<accession>A0A9P7EK57</accession>
<organism evidence="1 2">
    <name type="scientific">Suillus subaureus</name>
    <dbReference type="NCBI Taxonomy" id="48587"/>
    <lineage>
        <taxon>Eukaryota</taxon>
        <taxon>Fungi</taxon>
        <taxon>Dikarya</taxon>
        <taxon>Basidiomycota</taxon>
        <taxon>Agaricomycotina</taxon>
        <taxon>Agaricomycetes</taxon>
        <taxon>Agaricomycetidae</taxon>
        <taxon>Boletales</taxon>
        <taxon>Suillineae</taxon>
        <taxon>Suillaceae</taxon>
        <taxon>Suillus</taxon>
    </lineage>
</organism>
<dbReference type="EMBL" id="JABBWG010000004">
    <property type="protein sequence ID" value="KAG1823940.1"/>
    <property type="molecule type" value="Genomic_DNA"/>
</dbReference>
<dbReference type="GeneID" id="64633453"/>
<dbReference type="RefSeq" id="XP_041198000.1">
    <property type="nucleotide sequence ID" value="XM_041339437.1"/>
</dbReference>
<evidence type="ECO:0000313" key="1">
    <source>
        <dbReference type="EMBL" id="KAG1823940.1"/>
    </source>
</evidence>
<evidence type="ECO:0000313" key="2">
    <source>
        <dbReference type="Proteomes" id="UP000807769"/>
    </source>
</evidence>
<dbReference type="AlphaFoldDB" id="A0A9P7EK57"/>
<name>A0A9P7EK57_9AGAM</name>
<protein>
    <submittedName>
        <fullName evidence="1">Uncharacterized protein</fullName>
    </submittedName>
</protein>
<comment type="caution">
    <text evidence="1">The sequence shown here is derived from an EMBL/GenBank/DDBJ whole genome shotgun (WGS) entry which is preliminary data.</text>
</comment>
<dbReference type="OrthoDB" id="10559576at2759"/>
<sequence>MPSLLTGLFRFPILKGRPHSLVHYSLCVIMHACTLLRSSFKRPLSLSFFISSISVSASPWDGFFTDGGNSPFNERQTSLRFPSPNWLFASQARRRP</sequence>
<keyword evidence="2" id="KW-1185">Reference proteome</keyword>
<proteinExistence type="predicted"/>
<reference evidence="1" key="1">
    <citation type="journal article" date="2020" name="New Phytol.">
        <title>Comparative genomics reveals dynamic genome evolution in host specialist ectomycorrhizal fungi.</title>
        <authorList>
            <person name="Lofgren L.A."/>
            <person name="Nguyen N.H."/>
            <person name="Vilgalys R."/>
            <person name="Ruytinx J."/>
            <person name="Liao H.L."/>
            <person name="Branco S."/>
            <person name="Kuo A."/>
            <person name="LaButti K."/>
            <person name="Lipzen A."/>
            <person name="Andreopoulos W."/>
            <person name="Pangilinan J."/>
            <person name="Riley R."/>
            <person name="Hundley H."/>
            <person name="Na H."/>
            <person name="Barry K."/>
            <person name="Grigoriev I.V."/>
            <person name="Stajich J.E."/>
            <person name="Kennedy P.G."/>
        </authorList>
    </citation>
    <scope>NUCLEOTIDE SEQUENCE</scope>
    <source>
        <strain evidence="1">MN1</strain>
    </source>
</reference>
<gene>
    <name evidence="1" type="ORF">BJ212DRAFT_1476790</name>
</gene>
<dbReference type="Proteomes" id="UP000807769">
    <property type="component" value="Unassembled WGS sequence"/>
</dbReference>